<comment type="similarity">
    <text evidence="4 12">Belongs to the Orn/Lys/Arg decarboxylase class-II family. SpeA subfamily.</text>
</comment>
<dbReference type="GO" id="GO:0008792">
    <property type="term" value="F:arginine decarboxylase activity"/>
    <property type="evidence" value="ECO:0007669"/>
    <property type="project" value="UniProtKB-UniRule"/>
</dbReference>
<dbReference type="GO" id="GO:0033388">
    <property type="term" value="P:putrescine biosynthetic process from arginine"/>
    <property type="evidence" value="ECO:0007669"/>
    <property type="project" value="UniProtKB-ARBA"/>
</dbReference>
<feature type="region of interest" description="Disordered" evidence="15">
    <location>
        <begin position="1"/>
        <end position="28"/>
    </location>
</feature>
<evidence type="ECO:0000256" key="9">
    <source>
        <dbReference type="ARBA" id="ARBA00023066"/>
    </source>
</evidence>
<dbReference type="HAMAP" id="MF_01417">
    <property type="entry name" value="SpeA"/>
    <property type="match status" value="1"/>
</dbReference>
<comment type="cofactor">
    <cofactor evidence="2 12">
        <name>Mg(2+)</name>
        <dbReference type="ChEBI" id="CHEBI:18420"/>
    </cofactor>
</comment>
<feature type="domain" description="Arginine decarboxylase C-terminal helical" evidence="18">
    <location>
        <begin position="605"/>
        <end position="658"/>
    </location>
</feature>
<keyword evidence="11 12" id="KW-0456">Lyase</keyword>
<dbReference type="PIRSF" id="PIRSF001336">
    <property type="entry name" value="Arg_decrbxlase"/>
    <property type="match status" value="1"/>
</dbReference>
<feature type="active site" description="Proton donor" evidence="14">
    <location>
        <position position="526"/>
    </location>
</feature>
<evidence type="ECO:0000259" key="18">
    <source>
        <dbReference type="Pfam" id="PF17944"/>
    </source>
</evidence>
<dbReference type="PANTHER" id="PTHR43295">
    <property type="entry name" value="ARGININE DECARBOXYLASE"/>
    <property type="match status" value="1"/>
</dbReference>
<keyword evidence="6 12" id="KW-0210">Decarboxylase</keyword>
<evidence type="ECO:0000256" key="11">
    <source>
        <dbReference type="ARBA" id="ARBA00023239"/>
    </source>
</evidence>
<dbReference type="EMBL" id="BX842646">
    <property type="protein sequence ID" value="CAE78014.1"/>
    <property type="molecule type" value="Genomic_DNA"/>
</dbReference>
<dbReference type="PROSITE" id="PS00879">
    <property type="entry name" value="ODR_DC_2_2"/>
    <property type="match status" value="1"/>
</dbReference>
<evidence type="ECO:0000256" key="12">
    <source>
        <dbReference type="HAMAP-Rule" id="MF_01417"/>
    </source>
</evidence>
<name>Q6MQU4_BDEBA</name>
<dbReference type="InterPro" id="IPR040634">
    <property type="entry name" value="Arg_decarb_HB"/>
</dbReference>
<dbReference type="Gene3D" id="2.40.37.10">
    <property type="entry name" value="Lyase, Ornithine Decarboxylase, Chain A, domain 1"/>
    <property type="match status" value="1"/>
</dbReference>
<dbReference type="NCBIfam" id="TIGR01273">
    <property type="entry name" value="speA"/>
    <property type="match status" value="1"/>
</dbReference>
<proteinExistence type="inferred from homology"/>
<dbReference type="eggNOG" id="COG1166">
    <property type="taxonomic scope" value="Bacteria"/>
</dbReference>
<dbReference type="InterPro" id="IPR000183">
    <property type="entry name" value="Orn/DAP/Arg_de-COase"/>
</dbReference>
<dbReference type="Proteomes" id="UP000008080">
    <property type="component" value="Chromosome"/>
</dbReference>
<keyword evidence="8 12" id="KW-0663">Pyridoxal phosphate</keyword>
<keyword evidence="7 12" id="KW-0460">Magnesium</keyword>
<dbReference type="GO" id="GO:0006527">
    <property type="term" value="P:L-arginine catabolic process"/>
    <property type="evidence" value="ECO:0007669"/>
    <property type="project" value="InterPro"/>
</dbReference>
<dbReference type="PROSITE" id="PS00878">
    <property type="entry name" value="ODR_DC_2_1"/>
    <property type="match status" value="1"/>
</dbReference>
<dbReference type="EC" id="4.1.1.19" evidence="12"/>
<dbReference type="UniPathway" id="UPA00186">
    <property type="reaction ID" value="UER00284"/>
</dbReference>
<dbReference type="InterPro" id="IPR041128">
    <property type="entry name" value="Arg_decarbox_C"/>
</dbReference>
<evidence type="ECO:0000256" key="5">
    <source>
        <dbReference type="ARBA" id="ARBA00022723"/>
    </source>
</evidence>
<dbReference type="InterPro" id="IPR022657">
    <property type="entry name" value="De-COase2_CS"/>
</dbReference>
<keyword evidence="20" id="KW-1185">Reference proteome</keyword>
<evidence type="ECO:0000256" key="10">
    <source>
        <dbReference type="ARBA" id="ARBA00023115"/>
    </source>
</evidence>
<protein>
    <recommendedName>
        <fullName evidence="12">Biosynthetic arginine decarboxylase</fullName>
        <shortName evidence="12">ADC</shortName>
        <ecNumber evidence="12">4.1.1.19</ecNumber>
    </recommendedName>
</protein>
<evidence type="ECO:0000256" key="3">
    <source>
        <dbReference type="ARBA" id="ARBA00002257"/>
    </source>
</evidence>
<sequence length="662" mass="74032">MLQARRSERGPLTTQSIGPFSSVPRGEREMTWSPEKSAELYGINNWGNGYFRINSAGNVAVTPMGATGPTVDLHELTQDLLDRGIRVPIMIRFPEIIKSRVELLNGCFQKAFADHGYKGQYRGVYPIKVNQQRHLVQELVKYGKDYSMGLEAGSKPELLVVLALMNTPDALIICNGFKDWEYIETAILSQKLGRNTIIVVDRKEELKMIVDVAKKFNARPKIGFRAKLNTQGAGKWVDSSGARSKFGLTSTEIVEGVEFLKNEGMLDCLELLHYHIGSQVPQIQSIKSSLKEGARFYTELYKMGAGLKYIDVGGGLGVDYDGSGHSDSSVNYSEQEYANDIVSVLQTLCDEKGIPHPNIVTESGRFLVAHHSVLVFNVMGVNDLHRHEPPRPATKTDHSIMQDMQYIFEKVNKDNINECFNDLEQAKQETLQLFTYGVLSLEQRAWCESMYFAIATKMIKLARATPDCEDIVAALGKELCDTYFSNFSVFQSVPDSWAVGQLFPVIPIHRLGEEPKREATLADLTCDSDGVIEKFIDTASGEPKETIRLHQFTEGQQYYLGVFLTGAYQEILGDLHNLFGDTDAVHISLNGVGYTIDHYVPGDTVTEVLSYVQYGRSEMVDSVRQATEESIQKGSITKQEAKLLIKHYEEGLSGYTYLEEAE</sequence>
<dbReference type="Pfam" id="PF17944">
    <property type="entry name" value="Arg_decarbox_C"/>
    <property type="match status" value="1"/>
</dbReference>
<dbReference type="NCBIfam" id="NF003763">
    <property type="entry name" value="PRK05354.1"/>
    <property type="match status" value="1"/>
</dbReference>
<gene>
    <name evidence="12 19" type="primary">speA</name>
    <name evidence="19" type="ordered locus">Bd0364</name>
</gene>
<dbReference type="SUPFAM" id="SSF51419">
    <property type="entry name" value="PLP-binding barrel"/>
    <property type="match status" value="1"/>
</dbReference>
<comment type="catalytic activity">
    <reaction evidence="12">
        <text>L-arginine + H(+) = agmatine + CO2</text>
        <dbReference type="Rhea" id="RHEA:17641"/>
        <dbReference type="ChEBI" id="CHEBI:15378"/>
        <dbReference type="ChEBI" id="CHEBI:16526"/>
        <dbReference type="ChEBI" id="CHEBI:32682"/>
        <dbReference type="ChEBI" id="CHEBI:58145"/>
        <dbReference type="EC" id="4.1.1.19"/>
    </reaction>
</comment>
<keyword evidence="10 12" id="KW-0620">Polyamine biosynthesis</keyword>
<dbReference type="InterPro" id="IPR022644">
    <property type="entry name" value="De-COase2_N"/>
</dbReference>
<evidence type="ECO:0000256" key="6">
    <source>
        <dbReference type="ARBA" id="ARBA00022793"/>
    </source>
</evidence>
<dbReference type="Gene3D" id="1.20.58.930">
    <property type="match status" value="1"/>
</dbReference>
<accession>Q6MQU4</accession>
<evidence type="ECO:0000259" key="17">
    <source>
        <dbReference type="Pfam" id="PF17810"/>
    </source>
</evidence>
<feature type="modified residue" description="N6-(pyridoxal phosphate)lysine" evidence="12 13">
    <location>
        <position position="128"/>
    </location>
</feature>
<organism evidence="19 20">
    <name type="scientific">Bdellovibrio bacteriovorus (strain ATCC 15356 / DSM 50701 / NCIMB 9529 / HD100)</name>
    <dbReference type="NCBI Taxonomy" id="264462"/>
    <lineage>
        <taxon>Bacteria</taxon>
        <taxon>Pseudomonadati</taxon>
        <taxon>Bdellovibrionota</taxon>
        <taxon>Bdellovibrionia</taxon>
        <taxon>Bdellovibrionales</taxon>
        <taxon>Pseudobdellovibrionaceae</taxon>
        <taxon>Bdellovibrio</taxon>
    </lineage>
</organism>
<evidence type="ECO:0000256" key="1">
    <source>
        <dbReference type="ARBA" id="ARBA00001933"/>
    </source>
</evidence>
<dbReference type="STRING" id="264462.Bd0364"/>
<evidence type="ECO:0000256" key="4">
    <source>
        <dbReference type="ARBA" id="ARBA00008357"/>
    </source>
</evidence>
<evidence type="ECO:0000256" key="14">
    <source>
        <dbReference type="PIRSR" id="PIRSR600183-50"/>
    </source>
</evidence>
<evidence type="ECO:0000313" key="19">
    <source>
        <dbReference type="EMBL" id="CAE78014.1"/>
    </source>
</evidence>
<evidence type="ECO:0000256" key="13">
    <source>
        <dbReference type="PIRSR" id="PIRSR001336-50"/>
    </source>
</evidence>
<dbReference type="AlphaFoldDB" id="Q6MQU4"/>
<feature type="domain" description="Orn/DAP/Arg decarboxylase 2 N-terminal" evidence="16">
    <location>
        <begin position="120"/>
        <end position="369"/>
    </location>
</feature>
<dbReference type="GO" id="GO:0046872">
    <property type="term" value="F:metal ion binding"/>
    <property type="evidence" value="ECO:0007669"/>
    <property type="project" value="UniProtKB-KW"/>
</dbReference>
<dbReference type="PRINTS" id="PR01179">
    <property type="entry name" value="ODADCRBXLASE"/>
</dbReference>
<evidence type="ECO:0000259" key="16">
    <source>
        <dbReference type="Pfam" id="PF02784"/>
    </source>
</evidence>
<evidence type="ECO:0000256" key="8">
    <source>
        <dbReference type="ARBA" id="ARBA00022898"/>
    </source>
</evidence>
<dbReference type="FunFam" id="3.20.20.10:FF:000001">
    <property type="entry name" value="Biosynthetic arginine decarboxylase"/>
    <property type="match status" value="1"/>
</dbReference>
<evidence type="ECO:0000256" key="15">
    <source>
        <dbReference type="SAM" id="MobiDB-lite"/>
    </source>
</evidence>
<dbReference type="InterPro" id="IPR002985">
    <property type="entry name" value="Arg_decrbxlase"/>
</dbReference>
<dbReference type="Pfam" id="PF17810">
    <property type="entry name" value="Arg_decarb_HB"/>
    <property type="match status" value="1"/>
</dbReference>
<dbReference type="SUPFAM" id="SSF50621">
    <property type="entry name" value="Alanine racemase C-terminal domain-like"/>
    <property type="match status" value="1"/>
</dbReference>
<keyword evidence="9 12" id="KW-0745">Spermidine biosynthesis</keyword>
<dbReference type="CDD" id="cd06830">
    <property type="entry name" value="PLPDE_III_ADC"/>
    <property type="match status" value="1"/>
</dbReference>
<feature type="binding site" evidence="12">
    <location>
        <begin position="310"/>
        <end position="320"/>
    </location>
    <ligand>
        <name>substrate</name>
    </ligand>
</feature>
<dbReference type="KEGG" id="bba:Bd0364"/>
<keyword evidence="5 12" id="KW-0479">Metal-binding</keyword>
<comment type="cofactor">
    <cofactor evidence="1 12 13">
        <name>pyridoxal 5'-phosphate</name>
        <dbReference type="ChEBI" id="CHEBI:597326"/>
    </cofactor>
</comment>
<dbReference type="GO" id="GO:0008295">
    <property type="term" value="P:spermidine biosynthetic process"/>
    <property type="evidence" value="ECO:0007669"/>
    <property type="project" value="UniProtKB-UniRule"/>
</dbReference>
<comment type="pathway">
    <text evidence="12">Amine and polyamine biosynthesis; agmatine biosynthesis; agmatine from L-arginine: step 1/1.</text>
</comment>
<dbReference type="InterPro" id="IPR029066">
    <property type="entry name" value="PLP-binding_barrel"/>
</dbReference>
<evidence type="ECO:0000256" key="7">
    <source>
        <dbReference type="ARBA" id="ARBA00022842"/>
    </source>
</evidence>
<feature type="domain" description="Arginine decarboxylase helical bundle" evidence="17">
    <location>
        <begin position="396"/>
        <end position="466"/>
    </location>
</feature>
<dbReference type="InterPro" id="IPR009006">
    <property type="entry name" value="Ala_racemase/Decarboxylase_C"/>
</dbReference>
<comment type="function">
    <text evidence="3 12">Catalyzes the biosynthesis of agmatine from arginine.</text>
</comment>
<dbReference type="PANTHER" id="PTHR43295:SF9">
    <property type="entry name" value="BIOSYNTHETIC ARGININE DECARBOXYLASE"/>
    <property type="match status" value="1"/>
</dbReference>
<dbReference type="Gene3D" id="3.20.20.10">
    <property type="entry name" value="Alanine racemase"/>
    <property type="match status" value="1"/>
</dbReference>
<evidence type="ECO:0000313" key="20">
    <source>
        <dbReference type="Proteomes" id="UP000008080"/>
    </source>
</evidence>
<dbReference type="InterPro" id="IPR022653">
    <property type="entry name" value="De-COase2_pyr-phos_BS"/>
</dbReference>
<dbReference type="PRINTS" id="PR01180">
    <property type="entry name" value="ARGDCRBXLASE"/>
</dbReference>
<dbReference type="Gene3D" id="1.10.287.3440">
    <property type="match status" value="1"/>
</dbReference>
<dbReference type="HOGENOM" id="CLU_027243_1_0_7"/>
<reference evidence="19 20" key="1">
    <citation type="journal article" date="2004" name="Science">
        <title>A predator unmasked: life cycle of Bdellovibrio bacteriovorus from a genomic perspective.</title>
        <authorList>
            <person name="Rendulic S."/>
            <person name="Jagtap P."/>
            <person name="Rosinus A."/>
            <person name="Eppinger M."/>
            <person name="Baar C."/>
            <person name="Lanz C."/>
            <person name="Keller H."/>
            <person name="Lambert C."/>
            <person name="Evans K.J."/>
            <person name="Goesmann A."/>
            <person name="Meyer F."/>
            <person name="Sockett R.E."/>
            <person name="Schuster S.C."/>
        </authorList>
    </citation>
    <scope>NUCLEOTIDE SEQUENCE [LARGE SCALE GENOMIC DNA]</scope>
    <source>
        <strain evidence="20">ATCC 15356 / DSM 50701 / NCIMB 9529 / HD100</strain>
    </source>
</reference>
<evidence type="ECO:0000256" key="2">
    <source>
        <dbReference type="ARBA" id="ARBA00001946"/>
    </source>
</evidence>
<dbReference type="Pfam" id="PF02784">
    <property type="entry name" value="Orn_Arg_deC_N"/>
    <property type="match status" value="1"/>
</dbReference>